<evidence type="ECO:0000256" key="7">
    <source>
        <dbReference type="ARBA" id="ARBA00022927"/>
    </source>
</evidence>
<sequence>MATMTMAYRIYKDRFFLSLSVSIFVHILVLFFFYLLPNPEKHVALRPISVGVLQSQNKSIESFMKQEQQSQSSSQARPTKSHNIPTQTPQIKHNPQQAIPKPQSTLQTAPSTDIDLQSLNIPQEDIRFDPLATMRQPSLTQSLQQEADNKKLNNLPHRIQSELQKLYGTELNNMSKEQKDYLAESYFINGEVFQQTADRMGYPKLAMYLKQQGKGIIEFRLHPDGHIDAIRIITSTGFEALDDSMREVVELSAKNLKRPPQPVIVRLGGNYRITNDGF</sequence>
<dbReference type="OrthoDB" id="5349195at2"/>
<dbReference type="NCBIfam" id="TIGR01352">
    <property type="entry name" value="tonB_Cterm"/>
    <property type="match status" value="1"/>
</dbReference>
<dbReference type="PANTHER" id="PTHR33446:SF2">
    <property type="entry name" value="PROTEIN TONB"/>
    <property type="match status" value="1"/>
</dbReference>
<keyword evidence="7" id="KW-0653">Protein transport</keyword>
<evidence type="ECO:0000313" key="14">
    <source>
        <dbReference type="Proteomes" id="UP000256379"/>
    </source>
</evidence>
<evidence type="ECO:0000259" key="12">
    <source>
        <dbReference type="PROSITE" id="PS52015"/>
    </source>
</evidence>
<evidence type="ECO:0000256" key="1">
    <source>
        <dbReference type="ARBA" id="ARBA00004383"/>
    </source>
</evidence>
<evidence type="ECO:0000256" key="9">
    <source>
        <dbReference type="ARBA" id="ARBA00023136"/>
    </source>
</evidence>
<keyword evidence="9 11" id="KW-0472">Membrane</keyword>
<name>A0A3D8IP26_9HELI</name>
<keyword evidence="4" id="KW-1003">Cell membrane</keyword>
<dbReference type="Gene3D" id="3.30.1150.10">
    <property type="match status" value="1"/>
</dbReference>
<evidence type="ECO:0000256" key="10">
    <source>
        <dbReference type="SAM" id="MobiDB-lite"/>
    </source>
</evidence>
<comment type="subcellular location">
    <subcellularLocation>
        <location evidence="1">Cell inner membrane</location>
        <topology evidence="1">Single-pass membrane protein</topology>
        <orientation evidence="1">Periplasmic side</orientation>
    </subcellularLocation>
</comment>
<dbReference type="GO" id="GO:0031992">
    <property type="term" value="F:energy transducer activity"/>
    <property type="evidence" value="ECO:0007669"/>
    <property type="project" value="TreeGrafter"/>
</dbReference>
<accession>A0A3D8IP26</accession>
<feature type="transmembrane region" description="Helical" evidence="11">
    <location>
        <begin position="15"/>
        <end position="36"/>
    </location>
</feature>
<evidence type="ECO:0000256" key="3">
    <source>
        <dbReference type="ARBA" id="ARBA00022448"/>
    </source>
</evidence>
<dbReference type="GO" id="GO:0098797">
    <property type="term" value="C:plasma membrane protein complex"/>
    <property type="evidence" value="ECO:0007669"/>
    <property type="project" value="TreeGrafter"/>
</dbReference>
<reference evidence="13 14" key="1">
    <citation type="submission" date="2018-04" db="EMBL/GenBank/DDBJ databases">
        <title>Novel Campyloabacter and Helicobacter Species and Strains.</title>
        <authorList>
            <person name="Mannion A.J."/>
            <person name="Shen Z."/>
            <person name="Fox J.G."/>
        </authorList>
    </citation>
    <scope>NUCLEOTIDE SEQUENCE [LARGE SCALE GENOMIC DNA]</scope>
    <source>
        <strain evidence="13 14">MIT 17-337</strain>
    </source>
</reference>
<evidence type="ECO:0000256" key="4">
    <source>
        <dbReference type="ARBA" id="ARBA00022475"/>
    </source>
</evidence>
<keyword evidence="5" id="KW-0997">Cell inner membrane</keyword>
<proteinExistence type="inferred from homology"/>
<dbReference type="PANTHER" id="PTHR33446">
    <property type="entry name" value="PROTEIN TONB-RELATED"/>
    <property type="match status" value="1"/>
</dbReference>
<dbReference type="RefSeq" id="WP_115542267.1">
    <property type="nucleotide sequence ID" value="NZ_NXLQ01000002.1"/>
</dbReference>
<keyword evidence="14" id="KW-1185">Reference proteome</keyword>
<evidence type="ECO:0000256" key="6">
    <source>
        <dbReference type="ARBA" id="ARBA00022692"/>
    </source>
</evidence>
<dbReference type="GO" id="GO:0015031">
    <property type="term" value="P:protein transport"/>
    <property type="evidence" value="ECO:0007669"/>
    <property type="project" value="UniProtKB-KW"/>
</dbReference>
<dbReference type="Proteomes" id="UP000256379">
    <property type="component" value="Unassembled WGS sequence"/>
</dbReference>
<feature type="domain" description="TonB C-terminal" evidence="12">
    <location>
        <begin position="187"/>
        <end position="278"/>
    </location>
</feature>
<evidence type="ECO:0000256" key="2">
    <source>
        <dbReference type="ARBA" id="ARBA00006555"/>
    </source>
</evidence>
<feature type="compositionally biased region" description="Polar residues" evidence="10">
    <location>
        <begin position="76"/>
        <end position="113"/>
    </location>
</feature>
<gene>
    <name evidence="13" type="ORF">CQA53_01525</name>
</gene>
<feature type="region of interest" description="Disordered" evidence="10">
    <location>
        <begin position="62"/>
        <end position="113"/>
    </location>
</feature>
<evidence type="ECO:0000256" key="11">
    <source>
        <dbReference type="SAM" id="Phobius"/>
    </source>
</evidence>
<protein>
    <recommendedName>
        <fullName evidence="12">TonB C-terminal domain-containing protein</fullName>
    </recommendedName>
</protein>
<comment type="caution">
    <text evidence="13">The sequence shown here is derived from an EMBL/GenBank/DDBJ whole genome shotgun (WGS) entry which is preliminary data.</text>
</comment>
<dbReference type="InterPro" id="IPR051045">
    <property type="entry name" value="TonB-dependent_transducer"/>
</dbReference>
<comment type="similarity">
    <text evidence="2">Belongs to the TonB family.</text>
</comment>
<evidence type="ECO:0000256" key="8">
    <source>
        <dbReference type="ARBA" id="ARBA00022989"/>
    </source>
</evidence>
<keyword evidence="8 11" id="KW-1133">Transmembrane helix</keyword>
<evidence type="ECO:0000313" key="13">
    <source>
        <dbReference type="EMBL" id="RDU66972.1"/>
    </source>
</evidence>
<dbReference type="InterPro" id="IPR006260">
    <property type="entry name" value="TonB/TolA_C"/>
</dbReference>
<keyword evidence="3" id="KW-0813">Transport</keyword>
<evidence type="ECO:0000256" key="5">
    <source>
        <dbReference type="ARBA" id="ARBA00022519"/>
    </source>
</evidence>
<dbReference type="SUPFAM" id="SSF74653">
    <property type="entry name" value="TolA/TonB C-terminal domain"/>
    <property type="match status" value="1"/>
</dbReference>
<keyword evidence="6 11" id="KW-0812">Transmembrane</keyword>
<dbReference type="Pfam" id="PF03544">
    <property type="entry name" value="TonB_C"/>
    <property type="match status" value="1"/>
</dbReference>
<dbReference type="AlphaFoldDB" id="A0A3D8IP26"/>
<dbReference type="EMBL" id="NXLQ01000002">
    <property type="protein sequence ID" value="RDU66972.1"/>
    <property type="molecule type" value="Genomic_DNA"/>
</dbReference>
<organism evidence="13 14">
    <name type="scientific">Helicobacter didelphidarum</name>
    <dbReference type="NCBI Taxonomy" id="2040648"/>
    <lineage>
        <taxon>Bacteria</taxon>
        <taxon>Pseudomonadati</taxon>
        <taxon>Campylobacterota</taxon>
        <taxon>Epsilonproteobacteria</taxon>
        <taxon>Campylobacterales</taxon>
        <taxon>Helicobacteraceae</taxon>
        <taxon>Helicobacter</taxon>
    </lineage>
</organism>
<dbReference type="InterPro" id="IPR037682">
    <property type="entry name" value="TonB_C"/>
</dbReference>
<dbReference type="GO" id="GO:0055085">
    <property type="term" value="P:transmembrane transport"/>
    <property type="evidence" value="ECO:0007669"/>
    <property type="project" value="InterPro"/>
</dbReference>
<dbReference type="PROSITE" id="PS52015">
    <property type="entry name" value="TONB_CTD"/>
    <property type="match status" value="1"/>
</dbReference>